<dbReference type="AlphaFoldDB" id="A0AAW1D858"/>
<dbReference type="InterPro" id="IPR039790">
    <property type="entry name" value="CHRD1"/>
</dbReference>
<comment type="caution">
    <text evidence="6">The sequence shown here is derived from an EMBL/GenBank/DDBJ whole genome shotgun (WGS) entry which is preliminary data.</text>
</comment>
<evidence type="ECO:0000256" key="1">
    <source>
        <dbReference type="ARBA" id="ARBA00022723"/>
    </source>
</evidence>
<dbReference type="PROSITE" id="PS51401">
    <property type="entry name" value="CHORD"/>
    <property type="match status" value="2"/>
</dbReference>
<dbReference type="GO" id="GO:0046872">
    <property type="term" value="F:metal ion binding"/>
    <property type="evidence" value="ECO:0007669"/>
    <property type="project" value="UniProtKB-KW"/>
</dbReference>
<evidence type="ECO:0000313" key="6">
    <source>
        <dbReference type="EMBL" id="KAK9506189.1"/>
    </source>
</evidence>
<dbReference type="PANTHER" id="PTHR46983:SF3">
    <property type="entry name" value="CHPADIPLOID STATE MAINTENANCE PROTEIN CHPA"/>
    <property type="match status" value="1"/>
</dbReference>
<evidence type="ECO:0000256" key="2">
    <source>
        <dbReference type="ARBA" id="ARBA00022737"/>
    </source>
</evidence>
<dbReference type="Gene3D" id="4.10.1130.20">
    <property type="match status" value="2"/>
</dbReference>
<dbReference type="InterPro" id="IPR008978">
    <property type="entry name" value="HSP20-like_chaperone"/>
</dbReference>
<dbReference type="PROSITE" id="PS51203">
    <property type="entry name" value="CS"/>
    <property type="match status" value="1"/>
</dbReference>
<dbReference type="InterPro" id="IPR007051">
    <property type="entry name" value="CHORD_dom"/>
</dbReference>
<feature type="domain" description="CS" evidence="4">
    <location>
        <begin position="223"/>
        <end position="313"/>
    </location>
</feature>
<keyword evidence="7" id="KW-1185">Reference proteome</keyword>
<keyword evidence="3" id="KW-0862">Zinc</keyword>
<dbReference type="EMBL" id="JAPXFL010000005">
    <property type="protein sequence ID" value="KAK9506189.1"/>
    <property type="molecule type" value="Genomic_DNA"/>
</dbReference>
<dbReference type="Pfam" id="PF04968">
    <property type="entry name" value="CHORD"/>
    <property type="match status" value="2"/>
</dbReference>
<organism evidence="6 7">
    <name type="scientific">Rhynocoris fuscipes</name>
    <dbReference type="NCBI Taxonomy" id="488301"/>
    <lineage>
        <taxon>Eukaryota</taxon>
        <taxon>Metazoa</taxon>
        <taxon>Ecdysozoa</taxon>
        <taxon>Arthropoda</taxon>
        <taxon>Hexapoda</taxon>
        <taxon>Insecta</taxon>
        <taxon>Pterygota</taxon>
        <taxon>Neoptera</taxon>
        <taxon>Paraneoptera</taxon>
        <taxon>Hemiptera</taxon>
        <taxon>Heteroptera</taxon>
        <taxon>Panheteroptera</taxon>
        <taxon>Cimicomorpha</taxon>
        <taxon>Reduviidae</taxon>
        <taxon>Harpactorinae</taxon>
        <taxon>Harpactorini</taxon>
        <taxon>Rhynocoris</taxon>
    </lineage>
</organism>
<evidence type="ECO:0000259" key="4">
    <source>
        <dbReference type="PROSITE" id="PS51203"/>
    </source>
</evidence>
<dbReference type="Gene3D" id="2.60.40.790">
    <property type="match status" value="1"/>
</dbReference>
<evidence type="ECO:0000313" key="7">
    <source>
        <dbReference type="Proteomes" id="UP001461498"/>
    </source>
</evidence>
<dbReference type="Pfam" id="PF04969">
    <property type="entry name" value="CS"/>
    <property type="match status" value="1"/>
</dbReference>
<evidence type="ECO:0008006" key="8">
    <source>
        <dbReference type="Google" id="ProtNLM"/>
    </source>
</evidence>
<dbReference type="InterPro" id="IPR007052">
    <property type="entry name" value="CS_dom"/>
</dbReference>
<reference evidence="6 7" key="1">
    <citation type="submission" date="2022-12" db="EMBL/GenBank/DDBJ databases">
        <title>Chromosome-level genome assembly of true bugs.</title>
        <authorList>
            <person name="Ma L."/>
            <person name="Li H."/>
        </authorList>
    </citation>
    <scope>NUCLEOTIDE SEQUENCE [LARGE SCALE GENOMIC DNA]</scope>
    <source>
        <strain evidence="6">Lab_2022b</strain>
    </source>
</reference>
<feature type="domain" description="CHORD" evidence="5">
    <location>
        <begin position="9"/>
        <end position="68"/>
    </location>
</feature>
<name>A0AAW1D858_9HEMI</name>
<accession>A0AAW1D858</accession>
<dbReference type="SUPFAM" id="SSF49764">
    <property type="entry name" value="HSP20-like chaperones"/>
    <property type="match status" value="1"/>
</dbReference>
<keyword evidence="1" id="KW-0479">Metal-binding</keyword>
<dbReference type="PANTHER" id="PTHR46983">
    <property type="entry name" value="CYSTEINE AND HISTIDINE-RICH DOMAIN-CONTAINING PROTEIN 1"/>
    <property type="match status" value="1"/>
</dbReference>
<sequence length="348" mass="39281">MSKKDLVLCYNRGCGQQYDPSENKSDSCRHHSGVPVFHDAYKGWSCCKKKCTDFTEFLNIKGCTVSFHSNVKPPEPPKPEVDKSISENEVIEYTALKPIVASLERPPFDTPLIDLKLEVSSSLKEQLKSLKNSEEDKDSENGLSDKEIPIGTQCKNNSCKTTYEGRETLTTTCLYHPGYPVFHEGLKFWSCCTKRTTDFDVFLNQVGCTTGNHVWRKEKKTSEVNCRLDWHQTASHVYVSIFGKKCDPDSSKVQLSPIRLKISLYFPEQGGAFVKDMELRGIVAVEDSMVTMTPTKVEIKLKKKEAGSWSKLDFPRQQSVQDTKDTKENNSCLSNITSQVESVDLSCI</sequence>
<evidence type="ECO:0000259" key="5">
    <source>
        <dbReference type="PROSITE" id="PS51401"/>
    </source>
</evidence>
<proteinExistence type="predicted"/>
<feature type="domain" description="CHORD" evidence="5">
    <location>
        <begin position="154"/>
        <end position="213"/>
    </location>
</feature>
<protein>
    <recommendedName>
        <fullName evidence="8">Cysteine and histidine-rich domain-containing protein 1</fullName>
    </recommendedName>
</protein>
<gene>
    <name evidence="6" type="ORF">O3M35_008170</name>
</gene>
<keyword evidence="2" id="KW-0677">Repeat</keyword>
<dbReference type="Proteomes" id="UP001461498">
    <property type="component" value="Unassembled WGS sequence"/>
</dbReference>
<evidence type="ECO:0000256" key="3">
    <source>
        <dbReference type="ARBA" id="ARBA00022833"/>
    </source>
</evidence>